<name>A0A9X3CVS7_9FLAO</name>
<dbReference type="InterPro" id="IPR003477">
    <property type="entry name" value="PemK-like"/>
</dbReference>
<organism evidence="1 2">
    <name type="scientific">Salinimicrobium profundisediminis</name>
    <dbReference type="NCBI Taxonomy" id="2994553"/>
    <lineage>
        <taxon>Bacteria</taxon>
        <taxon>Pseudomonadati</taxon>
        <taxon>Bacteroidota</taxon>
        <taxon>Flavobacteriia</taxon>
        <taxon>Flavobacteriales</taxon>
        <taxon>Flavobacteriaceae</taxon>
        <taxon>Salinimicrobium</taxon>
    </lineage>
</organism>
<proteinExistence type="predicted"/>
<dbReference type="GO" id="GO:0003677">
    <property type="term" value="F:DNA binding"/>
    <property type="evidence" value="ECO:0007669"/>
    <property type="project" value="InterPro"/>
</dbReference>
<reference evidence="1" key="1">
    <citation type="submission" date="2022-11" db="EMBL/GenBank/DDBJ databases">
        <title>Salinimicrobium profundisediminis sp. nov., isolated from deep-sea sediment of the Mariana Trench.</title>
        <authorList>
            <person name="Fu H."/>
        </authorList>
    </citation>
    <scope>NUCLEOTIDE SEQUENCE</scope>
    <source>
        <strain evidence="1">MT39</strain>
    </source>
</reference>
<evidence type="ECO:0000313" key="1">
    <source>
        <dbReference type="EMBL" id="MCX2837631.1"/>
    </source>
</evidence>
<dbReference type="EMBL" id="JAPJDA010000007">
    <property type="protein sequence ID" value="MCX2837631.1"/>
    <property type="molecule type" value="Genomic_DNA"/>
</dbReference>
<keyword evidence="2" id="KW-1185">Reference proteome</keyword>
<dbReference type="AlphaFoldDB" id="A0A9X3CVS7"/>
<dbReference type="Gene3D" id="2.30.30.110">
    <property type="match status" value="1"/>
</dbReference>
<sequence>MAVFKRGDIIEVFFDLPYSKETKTHPAIIISNEDVYDADEIYICVMMTSSSEEDLFTFEIKQEMLQRQNNKIYSQARCHLITYVMEKHIVGNYAKNSLKPAAVNRLIARINEVSLEDFS</sequence>
<dbReference type="RefSeq" id="WP_266068866.1">
    <property type="nucleotide sequence ID" value="NZ_JAPJDA010000007.1"/>
</dbReference>
<evidence type="ECO:0000313" key="2">
    <source>
        <dbReference type="Proteomes" id="UP001148482"/>
    </source>
</evidence>
<accession>A0A9X3CVS7</accession>
<dbReference type="Pfam" id="PF02452">
    <property type="entry name" value="PemK_toxin"/>
    <property type="match status" value="1"/>
</dbReference>
<dbReference type="InterPro" id="IPR011067">
    <property type="entry name" value="Plasmid_toxin/cell-grow_inhib"/>
</dbReference>
<gene>
    <name evidence="1" type="ORF">OQ279_05640</name>
</gene>
<dbReference type="Proteomes" id="UP001148482">
    <property type="component" value="Unassembled WGS sequence"/>
</dbReference>
<dbReference type="SUPFAM" id="SSF50118">
    <property type="entry name" value="Cell growth inhibitor/plasmid maintenance toxic component"/>
    <property type="match status" value="1"/>
</dbReference>
<protein>
    <submittedName>
        <fullName evidence="1">Type II toxin-antitoxin system PemK/MazF family toxin</fullName>
    </submittedName>
</protein>
<comment type="caution">
    <text evidence="1">The sequence shown here is derived from an EMBL/GenBank/DDBJ whole genome shotgun (WGS) entry which is preliminary data.</text>
</comment>